<accession>A0A8R1V0Q7</accession>
<proteinExistence type="predicted"/>
<dbReference type="AlphaFoldDB" id="A0A2A6CD65"/>
<evidence type="ECO:0000313" key="2">
    <source>
        <dbReference type="Proteomes" id="UP000005239"/>
    </source>
</evidence>
<reference evidence="1" key="2">
    <citation type="submission" date="2022-06" db="UniProtKB">
        <authorList>
            <consortium name="EnsemblMetazoa"/>
        </authorList>
    </citation>
    <scope>IDENTIFICATION</scope>
    <source>
        <strain evidence="1">PS312</strain>
    </source>
</reference>
<gene>
    <name evidence="1" type="primary">WBGene00281639</name>
</gene>
<sequence length="111" mass="12227">MDASDVLQSPNGSKLDSSIRFLAGWQMLCAAFITLTQCVIGFNNAGFNKAAIFKANIFLFLFTFHFHLLLQALRLHTSSCPSLIGVIISASTIAEPFLVWAIAPDTTFDQW</sequence>
<organism evidence="1 2">
    <name type="scientific">Pristionchus pacificus</name>
    <name type="common">Parasitic nematode worm</name>
    <dbReference type="NCBI Taxonomy" id="54126"/>
    <lineage>
        <taxon>Eukaryota</taxon>
        <taxon>Metazoa</taxon>
        <taxon>Ecdysozoa</taxon>
        <taxon>Nematoda</taxon>
        <taxon>Chromadorea</taxon>
        <taxon>Rhabditida</taxon>
        <taxon>Rhabditina</taxon>
        <taxon>Diplogasteromorpha</taxon>
        <taxon>Diplogasteroidea</taxon>
        <taxon>Neodiplogasteridae</taxon>
        <taxon>Pristionchus</taxon>
    </lineage>
</organism>
<dbReference type="Proteomes" id="UP000005239">
    <property type="component" value="Unassembled WGS sequence"/>
</dbReference>
<evidence type="ECO:0000313" key="1">
    <source>
        <dbReference type="EnsemblMetazoa" id="PPA43270.1"/>
    </source>
</evidence>
<protein>
    <submittedName>
        <fullName evidence="1">Uncharacterized protein</fullName>
    </submittedName>
</protein>
<accession>A0A2A6CD65</accession>
<dbReference type="EnsemblMetazoa" id="PPA43270.1">
    <property type="protein sequence ID" value="PPA43270.1"/>
    <property type="gene ID" value="WBGene00281639"/>
</dbReference>
<keyword evidence="2" id="KW-1185">Reference proteome</keyword>
<reference evidence="2" key="1">
    <citation type="journal article" date="2008" name="Nat. Genet.">
        <title>The Pristionchus pacificus genome provides a unique perspective on nematode lifestyle and parasitism.</title>
        <authorList>
            <person name="Dieterich C."/>
            <person name="Clifton S.W."/>
            <person name="Schuster L.N."/>
            <person name="Chinwalla A."/>
            <person name="Delehaunty K."/>
            <person name="Dinkelacker I."/>
            <person name="Fulton L."/>
            <person name="Fulton R."/>
            <person name="Godfrey J."/>
            <person name="Minx P."/>
            <person name="Mitreva M."/>
            <person name="Roeseler W."/>
            <person name="Tian H."/>
            <person name="Witte H."/>
            <person name="Yang S.P."/>
            <person name="Wilson R.K."/>
            <person name="Sommer R.J."/>
        </authorList>
    </citation>
    <scope>NUCLEOTIDE SEQUENCE [LARGE SCALE GENOMIC DNA]</scope>
    <source>
        <strain evidence="2">PS312</strain>
    </source>
</reference>
<name>A0A2A6CD65_PRIPA</name>